<accession>A0A9J7I287</accession>
<keyword evidence="9" id="KW-1185">Reference proteome</keyword>
<dbReference type="SMART" id="SM00369">
    <property type="entry name" value="LRR_TYP"/>
    <property type="match status" value="14"/>
</dbReference>
<dbReference type="SUPFAM" id="SSF48726">
    <property type="entry name" value="Immunoglobulin"/>
    <property type="match status" value="3"/>
</dbReference>
<feature type="domain" description="Ig-like" evidence="8">
    <location>
        <begin position="862"/>
        <end position="951"/>
    </location>
</feature>
<dbReference type="PANTHER" id="PTHR24366">
    <property type="entry name" value="IG(IMMUNOGLOBULIN) AND LRR(LEUCINE RICH REPEAT) DOMAINS"/>
    <property type="match status" value="1"/>
</dbReference>
<dbReference type="Gene3D" id="3.80.10.10">
    <property type="entry name" value="Ribonuclease Inhibitor"/>
    <property type="match status" value="5"/>
</dbReference>
<dbReference type="eggNOG" id="KOG4194">
    <property type="taxonomic scope" value="Eukaryota"/>
</dbReference>
<feature type="region of interest" description="Disordered" evidence="6">
    <location>
        <begin position="1214"/>
        <end position="1237"/>
    </location>
</feature>
<keyword evidence="2" id="KW-0732">Signal</keyword>
<dbReference type="Pfam" id="PF07679">
    <property type="entry name" value="I-set"/>
    <property type="match status" value="2"/>
</dbReference>
<keyword evidence="7" id="KW-1133">Transmembrane helix</keyword>
<dbReference type="SUPFAM" id="SSF52058">
    <property type="entry name" value="L domain-like"/>
    <property type="match status" value="2"/>
</dbReference>
<protein>
    <submittedName>
        <fullName evidence="10">Leucine-rich repeats and immunoglobulin-like domains protein 3</fullName>
    </submittedName>
</protein>
<dbReference type="PANTHER" id="PTHR24366:SF96">
    <property type="entry name" value="LEUCINE RICH REPEAT CONTAINING 53"/>
    <property type="match status" value="1"/>
</dbReference>
<dbReference type="InterPro" id="IPR032675">
    <property type="entry name" value="LRR_dom_sf"/>
</dbReference>
<gene>
    <name evidence="10" type="primary">LOC101891352</name>
</gene>
<dbReference type="InterPro" id="IPR026906">
    <property type="entry name" value="LRR_5"/>
</dbReference>
<evidence type="ECO:0000256" key="7">
    <source>
        <dbReference type="SAM" id="Phobius"/>
    </source>
</evidence>
<dbReference type="InterPro" id="IPR013783">
    <property type="entry name" value="Ig-like_fold"/>
</dbReference>
<dbReference type="SMART" id="SM00082">
    <property type="entry name" value="LRRCT"/>
    <property type="match status" value="1"/>
</dbReference>
<evidence type="ECO:0000259" key="8">
    <source>
        <dbReference type="PROSITE" id="PS50835"/>
    </source>
</evidence>
<proteinExistence type="predicted"/>
<dbReference type="Gene3D" id="2.60.40.10">
    <property type="entry name" value="Immunoglobulins"/>
    <property type="match status" value="3"/>
</dbReference>
<dbReference type="InterPro" id="IPR007110">
    <property type="entry name" value="Ig-like_dom"/>
</dbReference>
<dbReference type="SMART" id="SM00409">
    <property type="entry name" value="IG"/>
    <property type="match status" value="3"/>
</dbReference>
<dbReference type="STRING" id="7370.A0A1I8MTA3"/>
<feature type="domain" description="Ig-like" evidence="8">
    <location>
        <begin position="958"/>
        <end position="1044"/>
    </location>
</feature>
<evidence type="ECO:0000256" key="2">
    <source>
        <dbReference type="ARBA" id="ARBA00022729"/>
    </source>
</evidence>
<dbReference type="SMART" id="SM00408">
    <property type="entry name" value="IGc2"/>
    <property type="match status" value="3"/>
</dbReference>
<dbReference type="Pfam" id="PF13927">
    <property type="entry name" value="Ig_3"/>
    <property type="match status" value="1"/>
</dbReference>
<evidence type="ECO:0000256" key="6">
    <source>
        <dbReference type="SAM" id="MobiDB-lite"/>
    </source>
</evidence>
<organism evidence="9 10">
    <name type="scientific">Musca domestica</name>
    <name type="common">House fly</name>
    <dbReference type="NCBI Taxonomy" id="7370"/>
    <lineage>
        <taxon>Eukaryota</taxon>
        <taxon>Metazoa</taxon>
        <taxon>Ecdysozoa</taxon>
        <taxon>Arthropoda</taxon>
        <taxon>Hexapoda</taxon>
        <taxon>Insecta</taxon>
        <taxon>Pterygota</taxon>
        <taxon>Neoptera</taxon>
        <taxon>Endopterygota</taxon>
        <taxon>Diptera</taxon>
        <taxon>Brachycera</taxon>
        <taxon>Muscomorpha</taxon>
        <taxon>Muscoidea</taxon>
        <taxon>Muscidae</taxon>
        <taxon>Musca</taxon>
    </lineage>
</organism>
<feature type="compositionally biased region" description="Polar residues" evidence="6">
    <location>
        <begin position="1252"/>
        <end position="1262"/>
    </location>
</feature>
<dbReference type="InterPro" id="IPR003598">
    <property type="entry name" value="Ig_sub2"/>
</dbReference>
<dbReference type="InterPro" id="IPR036179">
    <property type="entry name" value="Ig-like_dom_sf"/>
</dbReference>
<dbReference type="OrthoDB" id="5917255at2759"/>
<feature type="domain" description="Ig-like" evidence="8">
    <location>
        <begin position="736"/>
        <end position="857"/>
    </location>
</feature>
<dbReference type="InterPro" id="IPR013098">
    <property type="entry name" value="Ig_I-set"/>
</dbReference>
<feature type="region of interest" description="Disordered" evidence="6">
    <location>
        <begin position="1252"/>
        <end position="1282"/>
    </location>
</feature>
<evidence type="ECO:0000256" key="4">
    <source>
        <dbReference type="ARBA" id="ARBA00023157"/>
    </source>
</evidence>
<keyword evidence="1" id="KW-0433">Leucine-rich repeat</keyword>
<dbReference type="PROSITE" id="PS50835">
    <property type="entry name" value="IG_LIKE"/>
    <property type="match status" value="3"/>
</dbReference>
<keyword evidence="5" id="KW-0325">Glycoprotein</keyword>
<evidence type="ECO:0000256" key="1">
    <source>
        <dbReference type="ARBA" id="ARBA00022614"/>
    </source>
</evidence>
<name>A0A9J7I287_MUSDO</name>
<dbReference type="Proteomes" id="UP001652621">
    <property type="component" value="Unplaced"/>
</dbReference>
<keyword evidence="4" id="KW-1015">Disulfide bond</keyword>
<feature type="transmembrane region" description="Helical" evidence="7">
    <location>
        <begin position="1060"/>
        <end position="1086"/>
    </location>
</feature>
<dbReference type="PROSITE" id="PS51450">
    <property type="entry name" value="LRR"/>
    <property type="match status" value="4"/>
</dbReference>
<reference evidence="10" key="1">
    <citation type="submission" date="2025-08" db="UniProtKB">
        <authorList>
            <consortium name="RefSeq"/>
        </authorList>
    </citation>
    <scope>IDENTIFICATION</scope>
    <source>
        <strain evidence="10">Aabys</strain>
        <tissue evidence="10">Whole body</tissue>
    </source>
</reference>
<dbReference type="Pfam" id="PF13306">
    <property type="entry name" value="LRR_5"/>
    <property type="match status" value="1"/>
</dbReference>
<dbReference type="InterPro" id="IPR003591">
    <property type="entry name" value="Leu-rich_rpt_typical-subtyp"/>
</dbReference>
<dbReference type="RefSeq" id="XP_005184132.2">
    <property type="nucleotide sequence ID" value="XM_005184075.4"/>
</dbReference>
<dbReference type="Pfam" id="PF13855">
    <property type="entry name" value="LRR_8"/>
    <property type="match status" value="3"/>
</dbReference>
<keyword evidence="7" id="KW-0472">Membrane</keyword>
<dbReference type="GeneID" id="101891352"/>
<dbReference type="VEuPathDB" id="VectorBase:MDOA008237"/>
<keyword evidence="7" id="KW-0812">Transmembrane</keyword>
<dbReference type="SMART" id="SM00365">
    <property type="entry name" value="LRR_SD22"/>
    <property type="match status" value="6"/>
</dbReference>
<evidence type="ECO:0000313" key="9">
    <source>
        <dbReference type="Proteomes" id="UP001652621"/>
    </source>
</evidence>
<dbReference type="InterPro" id="IPR003599">
    <property type="entry name" value="Ig_sub"/>
</dbReference>
<evidence type="ECO:0000313" key="10">
    <source>
        <dbReference type="RefSeq" id="XP_005184132.2"/>
    </source>
</evidence>
<evidence type="ECO:0000256" key="5">
    <source>
        <dbReference type="ARBA" id="ARBA00023180"/>
    </source>
</evidence>
<keyword evidence="3" id="KW-0677">Repeat</keyword>
<dbReference type="VEuPathDB" id="VectorBase:MDOMA2_005761"/>
<dbReference type="InterPro" id="IPR000483">
    <property type="entry name" value="Cys-rich_flank_reg_C"/>
</dbReference>
<dbReference type="InterPro" id="IPR001611">
    <property type="entry name" value="Leu-rich_rpt"/>
</dbReference>
<sequence length="1373" mass="153654">MFGLTMSQCNDDELQMQRKYKQRQQQLFQSYKHCKRRRKNRSTTSLSRSITLRPIMWSLGQRCCSYEDCTQSTIGLKRPQVYWWMWLCRCQQFPLLVLALVMVMTCFPATFKLSEAAAVADSSTSIGEPLMKSYRSISTLSAVPNPSLASSSESFSPKQQRELQQQQLFSLLKLDNISKSGFMAEPESSVPNKHFDATDLRHRNGGNVNHHSGEENGNESEFLTLKRSAATLLETTGYVSDDGQQYEKVGRALAAAAVANAPNVQQSPIANNNVDCPKECKCLNDYFDCGKKHLDRIPTLPNYVQVIDLLGNKLNDTSVLQIRNLPDLNKLVLKRNQLETMPVFVGLTSLKQLSLAHNRIQRISSESLAALPKLKSLDLSKNYLHAIESDYFPSPNRLLHLILNGNEISSIGENAFENLSNLQDIELNNNHLTTLPGGVFKSMGKLRKLSLNNNQLEINWSTFRGLTSLQKLFLKSNNIRILQDGVFHVMQSIETIELDHNGISSLSRQGLFNLTKLRHLSLSNNSISRIEVDTWEFTQSLMSLDLSYNNISEFKPQHLECLQRLKYLNLAHNKIQYLMENTFDCVKNLEDLNLRRNKLSWIIEDPGAGPPFKSLRKLKKLDLYGNNLKQINSKSLSGLSSLESLNLGGNALASIQMAAFDHLTHLQKLTFKSLNFICDCEIVGFKRWLTKHLQATAQQTTAPSSQAVCGYPEHLLDRELLSLQQNELICGETPKPKISHEPSNQLAVKGANITMECRATSPRAASFSATDELKIKWRHDNRNVKEKDRSLSLVSPSLGTASYATTDTQIYNDPSNNHTTIIGYLRLFNVTYELAGKYQCVVSNAFGTTYSQKFKISIGIHPSFLQIPSNLTIDSGDTARLVCSATGDPTPVIALQKFGASDFPAATERRLQVLREENAFVITNAKTTDSGIYTCTAESPAGEIKVNATLSVNDKPQPYIPTITKEIAVGKSSVLECLSEFAFELNQPHREWYKDNKPFHITPTFDSDRFYFTAEKELLIIVNTQSADSGHYRCEITDNSKTYTMQMDLIVVKEYFSQRIIIIGVVLVTLTCIVVGSLVVWIILFYQKRKLCAGAGQRNGPGSGSRVAAAQDSILDQTQMTTLNRTYIRSNRDPCQQRPRSLAALELNSGRYQCDDDINQSMVEQRSCLIVSTTPNYANQLLMQRGIRDGRNGQKILRDDEEDLTLEYLGLNTSHDTDAQQDHLSSKDSGTGSDAANKRSLEDFSVTIMSAHASTPTTSGSVLKSKPKTSPTKTAAEDENEIFKADTNAIDQHEDGDDIIASPMLGLSLYAIEANNTTFNNNRSPSHNKEFIRTPSMQSISDNMNTSVPPTENCLEPLTSSTQRHTNTHMVDI</sequence>
<feature type="compositionally biased region" description="Basic and acidic residues" evidence="6">
    <location>
        <begin position="1215"/>
        <end position="1226"/>
    </location>
</feature>
<evidence type="ECO:0000256" key="3">
    <source>
        <dbReference type="ARBA" id="ARBA00022737"/>
    </source>
</evidence>